<sequence>MDSKAESSISSPTAGYSRQEDDDKDLTSDDDSSEGSSQALDAKSPEKPILTVVIPKYDEENDSSSGEDDPPSNTSAPNSVENIRSAYRVTCVNEGTACTMDYQEITEEKLIINIHMDQTSNVNVLLQGDPVIKIRNADDISEDEFENDSSMSSGIETEVLTFVRKRSAPLLKESERGSSTSKEPRWSAPEISDPKQNSSSPENSPRCDTFRNFSPDAHSSVKCENESEMSTSKESGPVFISCEEIRQNSSETEESTRTSSLPENPSSSFNDSSSDTDSSINCKNQTEMSISVPRKESKLDIVYNEKPKQSLDEMGKRVRSIGSELSAESPQLLKESFSNTKQPDHPGFFEWNLMQPPLCLEYLELLPNPSKPHGEISNNFLSYEKIWETSREFSSRPPEREASSCRSSESTSKLSGKLSSISFGKCPSSSKSSERPQTTSEPFERRLSTSERSEKPVSTVGSYKQPAELPRKLYFKTDPLMSSSDDSIHSPLLTQFYQDNQSAVQTQNIDAVSDINNLLGENDLGLEPFAEIYEMISDNNHCRNPNHQIMMSNEEIEVVYDSSEHDQIINSHEKIEAVYDSSEDDQIIILDQEIEAIYVASKDDQIIISDEEIEAVYVSNEDDLIIIRDEEIEAVYVSGGGEIALSSTVETDDERKEKRDFHMDTIDRA</sequence>
<feature type="compositionally biased region" description="Basic and acidic residues" evidence="1">
    <location>
        <begin position="392"/>
        <end position="403"/>
    </location>
</feature>
<feature type="compositionally biased region" description="Basic and acidic residues" evidence="1">
    <location>
        <begin position="18"/>
        <end position="27"/>
    </location>
</feature>
<feature type="compositionally biased region" description="Polar residues" evidence="1">
    <location>
        <begin position="280"/>
        <end position="289"/>
    </location>
</feature>
<name>A0A7R8Z5D6_HERIL</name>
<feature type="region of interest" description="Disordered" evidence="1">
    <location>
        <begin position="1"/>
        <end position="81"/>
    </location>
</feature>
<feature type="compositionally biased region" description="Polar residues" evidence="1">
    <location>
        <begin position="1"/>
        <end position="16"/>
    </location>
</feature>
<feature type="region of interest" description="Disordered" evidence="1">
    <location>
        <begin position="392"/>
        <end position="464"/>
    </location>
</feature>
<dbReference type="InParanoid" id="A0A7R8Z5D6"/>
<feature type="compositionally biased region" description="Low complexity" evidence="1">
    <location>
        <begin position="266"/>
        <end position="279"/>
    </location>
</feature>
<feature type="compositionally biased region" description="Polar residues" evidence="1">
    <location>
        <begin position="194"/>
        <end position="203"/>
    </location>
</feature>
<feature type="compositionally biased region" description="Acidic residues" evidence="1">
    <location>
        <begin position="59"/>
        <end position="70"/>
    </location>
</feature>
<dbReference type="AlphaFoldDB" id="A0A7R8Z5D6"/>
<accession>A0A7R8Z5D6</accession>
<dbReference type="Proteomes" id="UP000594454">
    <property type="component" value="Chromosome 7"/>
</dbReference>
<keyword evidence="3" id="KW-1185">Reference proteome</keyword>
<evidence type="ECO:0000313" key="3">
    <source>
        <dbReference type="Proteomes" id="UP000594454"/>
    </source>
</evidence>
<organism evidence="2 3">
    <name type="scientific">Hermetia illucens</name>
    <name type="common">Black soldier fly</name>
    <dbReference type="NCBI Taxonomy" id="343691"/>
    <lineage>
        <taxon>Eukaryota</taxon>
        <taxon>Metazoa</taxon>
        <taxon>Ecdysozoa</taxon>
        <taxon>Arthropoda</taxon>
        <taxon>Hexapoda</taxon>
        <taxon>Insecta</taxon>
        <taxon>Pterygota</taxon>
        <taxon>Neoptera</taxon>
        <taxon>Endopterygota</taxon>
        <taxon>Diptera</taxon>
        <taxon>Brachycera</taxon>
        <taxon>Stratiomyomorpha</taxon>
        <taxon>Stratiomyidae</taxon>
        <taxon>Hermetiinae</taxon>
        <taxon>Hermetia</taxon>
    </lineage>
</organism>
<dbReference type="EMBL" id="LR899015">
    <property type="protein sequence ID" value="CAD7093992.1"/>
    <property type="molecule type" value="Genomic_DNA"/>
</dbReference>
<feature type="region of interest" description="Disordered" evidence="1">
    <location>
        <begin position="171"/>
        <end position="297"/>
    </location>
</feature>
<protein>
    <submittedName>
        <fullName evidence="2">Uncharacterized protein</fullName>
    </submittedName>
</protein>
<proteinExistence type="predicted"/>
<feature type="compositionally biased region" description="Basic and acidic residues" evidence="1">
    <location>
        <begin position="442"/>
        <end position="455"/>
    </location>
</feature>
<feature type="region of interest" description="Disordered" evidence="1">
    <location>
        <begin position="648"/>
        <end position="669"/>
    </location>
</feature>
<reference evidence="2 3" key="1">
    <citation type="submission" date="2020-11" db="EMBL/GenBank/DDBJ databases">
        <authorList>
            <person name="Wallbank WR R."/>
            <person name="Pardo Diaz C."/>
            <person name="Kozak K."/>
            <person name="Martin S."/>
            <person name="Jiggins C."/>
            <person name="Moest M."/>
            <person name="Warren A I."/>
            <person name="Generalovic N T."/>
            <person name="Byers J.R.P. K."/>
            <person name="Montejo-Kovacevich G."/>
            <person name="Yen C E."/>
        </authorList>
    </citation>
    <scope>NUCLEOTIDE SEQUENCE [LARGE SCALE GENOMIC DNA]</scope>
</reference>
<feature type="compositionally biased region" description="Basic and acidic residues" evidence="1">
    <location>
        <begin position="653"/>
        <end position="669"/>
    </location>
</feature>
<feature type="compositionally biased region" description="Low complexity" evidence="1">
    <location>
        <begin position="419"/>
        <end position="431"/>
    </location>
</feature>
<evidence type="ECO:0000256" key="1">
    <source>
        <dbReference type="SAM" id="MobiDB-lite"/>
    </source>
</evidence>
<gene>
    <name evidence="2" type="ORF">HERILL_LOCUS16236</name>
</gene>
<evidence type="ECO:0000313" key="2">
    <source>
        <dbReference type="EMBL" id="CAD7093992.1"/>
    </source>
</evidence>